<dbReference type="InterPro" id="IPR051058">
    <property type="entry name" value="GDSL_Est/Lipase"/>
</dbReference>
<dbReference type="PANTHER" id="PTHR45648">
    <property type="entry name" value="GDSL LIPASE/ACYLHYDROLASE FAMILY PROTEIN (AFU_ORTHOLOGUE AFUA_4G14700)"/>
    <property type="match status" value="1"/>
</dbReference>
<dbReference type="AlphaFoldDB" id="A0AAN7BSK9"/>
<dbReference type="CDD" id="cd01846">
    <property type="entry name" value="fatty_acyltransferase_like"/>
    <property type="match status" value="1"/>
</dbReference>
<gene>
    <name evidence="3" type="ORF">QBC38DRAFT_454092</name>
</gene>
<dbReference type="InterPro" id="IPR001087">
    <property type="entry name" value="GDSL"/>
</dbReference>
<name>A0AAN7BSK9_9PEZI</name>
<dbReference type="EMBL" id="MU865316">
    <property type="protein sequence ID" value="KAK4228717.1"/>
    <property type="molecule type" value="Genomic_DNA"/>
</dbReference>
<sequence>MLTIPKSLAVAALALCSPALGQTGTKHLFIFGDSYTASGFSSTGALPSPANPIGNPAPPGSGFSGGASWPVQLVTDLNTSTTYLYNFAVGGATVDTALVEPPGQGIPSFIEQVTQWDRNVKNRAQGWNRENTLAGAFFGINDILQKYWKGQDAPLTAMADRFIGQFDRLYAAGVRNFFVITVPPLDKVPQIANQNAAGRQRVMNSIRSFNSQVATKLEAFKQSKGDVRAVVVDSGNAINTAVGNPRAYGAPDATCTNYNGRSCLWWDALHPGTAIQRLFAEDVAKAWKGSFF</sequence>
<comment type="caution">
    <text evidence="3">The sequence shown here is derived from an EMBL/GenBank/DDBJ whole genome shotgun (WGS) entry which is preliminary data.</text>
</comment>
<dbReference type="SUPFAM" id="SSF52266">
    <property type="entry name" value="SGNH hydrolase"/>
    <property type="match status" value="1"/>
</dbReference>
<reference evidence="3" key="2">
    <citation type="submission" date="2023-05" db="EMBL/GenBank/DDBJ databases">
        <authorList>
            <consortium name="Lawrence Berkeley National Laboratory"/>
            <person name="Steindorff A."/>
            <person name="Hensen N."/>
            <person name="Bonometti L."/>
            <person name="Westerberg I."/>
            <person name="Brannstrom I.O."/>
            <person name="Guillou S."/>
            <person name="Cros-Aarteil S."/>
            <person name="Calhoun S."/>
            <person name="Haridas S."/>
            <person name="Kuo A."/>
            <person name="Mondo S."/>
            <person name="Pangilinan J."/>
            <person name="Riley R."/>
            <person name="Labutti K."/>
            <person name="Andreopoulos B."/>
            <person name="Lipzen A."/>
            <person name="Chen C."/>
            <person name="Yanf M."/>
            <person name="Daum C."/>
            <person name="Ng V."/>
            <person name="Clum A."/>
            <person name="Ohm R."/>
            <person name="Martin F."/>
            <person name="Silar P."/>
            <person name="Natvig D."/>
            <person name="Lalanne C."/>
            <person name="Gautier V."/>
            <person name="Ament-Velasquez S.L."/>
            <person name="Kruys A."/>
            <person name="Hutchinson M.I."/>
            <person name="Powell A.J."/>
            <person name="Barry K."/>
            <person name="Miller A.N."/>
            <person name="Grigoriev I.V."/>
            <person name="Debuchy R."/>
            <person name="Gladieux P."/>
            <person name="Thoren M.H."/>
            <person name="Johannesson H."/>
        </authorList>
    </citation>
    <scope>NUCLEOTIDE SEQUENCE</scope>
    <source>
        <strain evidence="3">CBS 990.96</strain>
    </source>
</reference>
<dbReference type="InterPro" id="IPR036514">
    <property type="entry name" value="SGNH_hydro_sf"/>
</dbReference>
<feature type="signal peptide" evidence="2">
    <location>
        <begin position="1"/>
        <end position="21"/>
    </location>
</feature>
<keyword evidence="2" id="KW-0732">Signal</keyword>
<evidence type="ECO:0000256" key="1">
    <source>
        <dbReference type="ARBA" id="ARBA00022801"/>
    </source>
</evidence>
<accession>A0AAN7BSK9</accession>
<dbReference type="Gene3D" id="3.40.50.1110">
    <property type="entry name" value="SGNH hydrolase"/>
    <property type="match status" value="1"/>
</dbReference>
<keyword evidence="4" id="KW-1185">Reference proteome</keyword>
<organism evidence="3 4">
    <name type="scientific">Podospora fimiseda</name>
    <dbReference type="NCBI Taxonomy" id="252190"/>
    <lineage>
        <taxon>Eukaryota</taxon>
        <taxon>Fungi</taxon>
        <taxon>Dikarya</taxon>
        <taxon>Ascomycota</taxon>
        <taxon>Pezizomycotina</taxon>
        <taxon>Sordariomycetes</taxon>
        <taxon>Sordariomycetidae</taxon>
        <taxon>Sordariales</taxon>
        <taxon>Podosporaceae</taxon>
        <taxon>Podospora</taxon>
    </lineage>
</organism>
<protein>
    <submittedName>
        <fullName evidence="3">GDSL lipase/esterase</fullName>
    </submittedName>
</protein>
<dbReference type="PANTHER" id="PTHR45648:SF22">
    <property type="entry name" value="GDSL LIPASE_ACYLHYDROLASE FAMILY PROTEIN (AFU_ORTHOLOGUE AFUA_4G14700)"/>
    <property type="match status" value="1"/>
</dbReference>
<dbReference type="Proteomes" id="UP001301958">
    <property type="component" value="Unassembled WGS sequence"/>
</dbReference>
<reference evidence="3" key="1">
    <citation type="journal article" date="2023" name="Mol. Phylogenet. Evol.">
        <title>Genome-scale phylogeny and comparative genomics of the fungal order Sordariales.</title>
        <authorList>
            <person name="Hensen N."/>
            <person name="Bonometti L."/>
            <person name="Westerberg I."/>
            <person name="Brannstrom I.O."/>
            <person name="Guillou S."/>
            <person name="Cros-Aarteil S."/>
            <person name="Calhoun S."/>
            <person name="Haridas S."/>
            <person name="Kuo A."/>
            <person name="Mondo S."/>
            <person name="Pangilinan J."/>
            <person name="Riley R."/>
            <person name="LaButti K."/>
            <person name="Andreopoulos B."/>
            <person name="Lipzen A."/>
            <person name="Chen C."/>
            <person name="Yan M."/>
            <person name="Daum C."/>
            <person name="Ng V."/>
            <person name="Clum A."/>
            <person name="Steindorff A."/>
            <person name="Ohm R.A."/>
            <person name="Martin F."/>
            <person name="Silar P."/>
            <person name="Natvig D.O."/>
            <person name="Lalanne C."/>
            <person name="Gautier V."/>
            <person name="Ament-Velasquez S.L."/>
            <person name="Kruys A."/>
            <person name="Hutchinson M.I."/>
            <person name="Powell A.J."/>
            <person name="Barry K."/>
            <person name="Miller A.N."/>
            <person name="Grigoriev I.V."/>
            <person name="Debuchy R."/>
            <person name="Gladieux P."/>
            <person name="Hiltunen Thoren M."/>
            <person name="Johannesson H."/>
        </authorList>
    </citation>
    <scope>NUCLEOTIDE SEQUENCE</scope>
    <source>
        <strain evidence="3">CBS 990.96</strain>
    </source>
</reference>
<evidence type="ECO:0000313" key="3">
    <source>
        <dbReference type="EMBL" id="KAK4228717.1"/>
    </source>
</evidence>
<feature type="chain" id="PRO_5042875326" evidence="2">
    <location>
        <begin position="22"/>
        <end position="292"/>
    </location>
</feature>
<proteinExistence type="predicted"/>
<dbReference type="Pfam" id="PF00657">
    <property type="entry name" value="Lipase_GDSL"/>
    <property type="match status" value="1"/>
</dbReference>
<evidence type="ECO:0000256" key="2">
    <source>
        <dbReference type="SAM" id="SignalP"/>
    </source>
</evidence>
<keyword evidence="1" id="KW-0378">Hydrolase</keyword>
<dbReference type="GO" id="GO:0016788">
    <property type="term" value="F:hydrolase activity, acting on ester bonds"/>
    <property type="evidence" value="ECO:0007669"/>
    <property type="project" value="InterPro"/>
</dbReference>
<evidence type="ECO:0000313" key="4">
    <source>
        <dbReference type="Proteomes" id="UP001301958"/>
    </source>
</evidence>